<organism evidence="2">
    <name type="scientific">Oryza punctata</name>
    <name type="common">Red rice</name>
    <dbReference type="NCBI Taxonomy" id="4537"/>
    <lineage>
        <taxon>Eukaryota</taxon>
        <taxon>Viridiplantae</taxon>
        <taxon>Streptophyta</taxon>
        <taxon>Embryophyta</taxon>
        <taxon>Tracheophyta</taxon>
        <taxon>Spermatophyta</taxon>
        <taxon>Magnoliopsida</taxon>
        <taxon>Liliopsida</taxon>
        <taxon>Poales</taxon>
        <taxon>Poaceae</taxon>
        <taxon>BOP clade</taxon>
        <taxon>Oryzoideae</taxon>
        <taxon>Oryzeae</taxon>
        <taxon>Oryzinae</taxon>
        <taxon>Oryza</taxon>
    </lineage>
</organism>
<dbReference type="eggNOG" id="ENOG502S4YX">
    <property type="taxonomic scope" value="Eukaryota"/>
</dbReference>
<dbReference type="STRING" id="4537.A0A0E0M4R3"/>
<evidence type="ECO:0000313" key="3">
    <source>
        <dbReference type="Proteomes" id="UP000026962"/>
    </source>
</evidence>
<keyword evidence="3" id="KW-1185">Reference proteome</keyword>
<sequence length="109" mass="12429">MGDDPLGLFSVPKAVKDASLRPPAHGSVEPTANGERKPDEQHFDPSRRIIKRKALIKELAAAYHAECVACCKELLQLQRKWEEEQYVEFKMADEAPRTLTVKSSKRRKR</sequence>
<dbReference type="AlphaFoldDB" id="A0A0E0M4R3"/>
<dbReference type="PANTHER" id="PTHR37242">
    <property type="entry name" value="OS09G0569450 PROTEIN"/>
    <property type="match status" value="1"/>
</dbReference>
<reference evidence="2" key="2">
    <citation type="submission" date="2018-05" db="EMBL/GenBank/DDBJ databases">
        <title>OpunRS2 (Oryza punctata Reference Sequence Version 2).</title>
        <authorList>
            <person name="Zhang J."/>
            <person name="Kudrna D."/>
            <person name="Lee S."/>
            <person name="Talag J."/>
            <person name="Welchert J."/>
            <person name="Wing R.A."/>
        </authorList>
    </citation>
    <scope>NUCLEOTIDE SEQUENCE [LARGE SCALE GENOMIC DNA]</scope>
</reference>
<dbReference type="Gramene" id="OPUNC09G18530.1">
    <property type="protein sequence ID" value="OPUNC09G18530.1"/>
    <property type="gene ID" value="OPUNC09G18530"/>
</dbReference>
<accession>A0A0E0M4R3</accession>
<evidence type="ECO:0000313" key="2">
    <source>
        <dbReference type="EnsemblPlants" id="OPUNC09G18530.1"/>
    </source>
</evidence>
<dbReference type="PANTHER" id="PTHR37242:SF1">
    <property type="entry name" value="OS09G0569450 PROTEIN"/>
    <property type="match status" value="1"/>
</dbReference>
<dbReference type="HOGENOM" id="CLU_151563_0_0_1"/>
<proteinExistence type="predicted"/>
<protein>
    <submittedName>
        <fullName evidence="2">Uncharacterized protein</fullName>
    </submittedName>
</protein>
<feature type="region of interest" description="Disordered" evidence="1">
    <location>
        <begin position="18"/>
        <end position="45"/>
    </location>
</feature>
<feature type="compositionally biased region" description="Basic and acidic residues" evidence="1">
    <location>
        <begin position="34"/>
        <end position="45"/>
    </location>
</feature>
<evidence type="ECO:0000256" key="1">
    <source>
        <dbReference type="SAM" id="MobiDB-lite"/>
    </source>
</evidence>
<name>A0A0E0M4R3_ORYPU</name>
<dbReference type="OMA" id="YHAECIT"/>
<reference evidence="2" key="1">
    <citation type="submission" date="2015-04" db="UniProtKB">
        <authorList>
            <consortium name="EnsemblPlants"/>
        </authorList>
    </citation>
    <scope>IDENTIFICATION</scope>
</reference>
<dbReference type="Proteomes" id="UP000026962">
    <property type="component" value="Chromosome 9"/>
</dbReference>
<dbReference type="EnsemblPlants" id="OPUNC09G18530.1">
    <property type="protein sequence ID" value="OPUNC09G18530.1"/>
    <property type="gene ID" value="OPUNC09G18530"/>
</dbReference>